<dbReference type="InterPro" id="IPR002931">
    <property type="entry name" value="Transglutaminase-like"/>
</dbReference>
<dbReference type="PANTHER" id="PTHR38339:SF1">
    <property type="entry name" value="TRANSGLUTAMINASE-LIKE DOMAIN-CONTAINING PROTEIN"/>
    <property type="match status" value="1"/>
</dbReference>
<comment type="caution">
    <text evidence="2">The sequence shown here is derived from an EMBL/GenBank/DDBJ whole genome shotgun (WGS) entry which is preliminary data.</text>
</comment>
<dbReference type="SMART" id="SM00460">
    <property type="entry name" value="TGc"/>
    <property type="match status" value="1"/>
</dbReference>
<dbReference type="AlphaFoldDB" id="A0A395WD69"/>
<dbReference type="GeneID" id="66579188"/>
<sequence>MNMTTLNTPLPEDLMKLKWNGQFKLMQEMIDLRLQKDIPAKLKERLELEKELISRLPENFTYSKEDAIELLKSKIEDFKNEEFDELFKDNAFEWIFIEGKMYLKDNFFENLIKVRKAYKDRLIEKDGAASTLLDDIMHKMKEEKDVYCKIHVKTSLKVDPAFEKPGKTIRVWLPIPKEYAQVEDFKLLNTSHEGLVNDNSVDQRCVYIEKPYEKGEEFSVEYEFINHMHYEELDPSIVTDKHPDTCLEEYAPHVVFTDYLKDLVKEIIDKETNPLLKAKLIYNYITTHVTYSYVRAYATLPCIPEYVTTGLKGDCGLQALTFITLCRIAGIPATWQAGLYTTPETIGNHDWARFYVAPYGWLYADCSFGGGSYRAKNLERQDFYFGHLDPFRTPCSSKFQGAFVPAKNFLPNDPFDNQNGEMEYVDEAIPGKYIIKETEKIEISLLEDQNA</sequence>
<dbReference type="PANTHER" id="PTHR38339">
    <property type="entry name" value="TRANSGLUTAMINASE DOMAIN PROTEIN"/>
    <property type="match status" value="1"/>
</dbReference>
<feature type="domain" description="Transglutaminase-like" evidence="1">
    <location>
        <begin position="307"/>
        <end position="368"/>
    </location>
</feature>
<reference evidence="2 3" key="1">
    <citation type="submission" date="2018-08" db="EMBL/GenBank/DDBJ databases">
        <title>A genome reference for cultivated species of the human gut microbiota.</title>
        <authorList>
            <person name="Zou Y."/>
            <person name="Xue W."/>
            <person name="Luo G."/>
        </authorList>
    </citation>
    <scope>NUCLEOTIDE SEQUENCE [LARGE SCALE GENOMIC DNA]</scope>
    <source>
        <strain evidence="2 3">AF15-20</strain>
    </source>
</reference>
<dbReference type="Proteomes" id="UP000265489">
    <property type="component" value="Unassembled WGS sequence"/>
</dbReference>
<evidence type="ECO:0000313" key="3">
    <source>
        <dbReference type="Proteomes" id="UP000265489"/>
    </source>
</evidence>
<evidence type="ECO:0000259" key="1">
    <source>
        <dbReference type="SMART" id="SM00460"/>
    </source>
</evidence>
<dbReference type="SUPFAM" id="SSF54001">
    <property type="entry name" value="Cysteine proteinases"/>
    <property type="match status" value="1"/>
</dbReference>
<dbReference type="RefSeq" id="WP_118324363.1">
    <property type="nucleotide sequence ID" value="NZ_QRYH01000005.1"/>
</dbReference>
<dbReference type="EMBL" id="QRYQ01000001">
    <property type="protein sequence ID" value="RGU94110.1"/>
    <property type="molecule type" value="Genomic_DNA"/>
</dbReference>
<evidence type="ECO:0000313" key="2">
    <source>
        <dbReference type="EMBL" id="RGU94110.1"/>
    </source>
</evidence>
<organism evidence="2 3">
    <name type="scientific">Holdemanella biformis</name>
    <dbReference type="NCBI Taxonomy" id="1735"/>
    <lineage>
        <taxon>Bacteria</taxon>
        <taxon>Bacillati</taxon>
        <taxon>Bacillota</taxon>
        <taxon>Erysipelotrichia</taxon>
        <taxon>Erysipelotrichales</taxon>
        <taxon>Erysipelotrichaceae</taxon>
        <taxon>Holdemanella</taxon>
    </lineage>
</organism>
<dbReference type="Pfam" id="PF01841">
    <property type="entry name" value="Transglut_core"/>
    <property type="match status" value="1"/>
</dbReference>
<proteinExistence type="predicted"/>
<name>A0A395WD69_9FIRM</name>
<accession>A0A395WD69</accession>
<dbReference type="InterPro" id="IPR038765">
    <property type="entry name" value="Papain-like_cys_pep_sf"/>
</dbReference>
<gene>
    <name evidence="2" type="ORF">DWW32_00930</name>
</gene>
<protein>
    <submittedName>
        <fullName evidence="2">Transglutaminase domain-containing protein</fullName>
    </submittedName>
</protein>
<dbReference type="Gene3D" id="3.10.620.30">
    <property type="match status" value="1"/>
</dbReference>